<name>A0ABN7ZHC9_9BURK</name>
<sequence>MNDNESLMLMYGWIALAVMNLILIAVAFIQYTD</sequence>
<accession>A0ABN7ZHC9</accession>
<dbReference type="EMBL" id="CAJZAG010000014">
    <property type="protein sequence ID" value="CAG9185387.1"/>
    <property type="molecule type" value="Genomic_DNA"/>
</dbReference>
<evidence type="ECO:0000313" key="2">
    <source>
        <dbReference type="EMBL" id="CAG9185387.1"/>
    </source>
</evidence>
<reference evidence="2 3" key="1">
    <citation type="submission" date="2021-08" db="EMBL/GenBank/DDBJ databases">
        <authorList>
            <person name="Peeters C."/>
        </authorList>
    </citation>
    <scope>NUCLEOTIDE SEQUENCE [LARGE SCALE GENOMIC DNA]</scope>
    <source>
        <strain evidence="2 3">LMG 32289</strain>
    </source>
</reference>
<gene>
    <name evidence="2" type="ORF">LMG32289_05940</name>
</gene>
<keyword evidence="1" id="KW-1133">Transmembrane helix</keyword>
<feature type="transmembrane region" description="Helical" evidence="1">
    <location>
        <begin position="7"/>
        <end position="31"/>
    </location>
</feature>
<evidence type="ECO:0000256" key="1">
    <source>
        <dbReference type="SAM" id="Phobius"/>
    </source>
</evidence>
<keyword evidence="3" id="KW-1185">Reference proteome</keyword>
<comment type="caution">
    <text evidence="2">The sequence shown here is derived from an EMBL/GenBank/DDBJ whole genome shotgun (WGS) entry which is preliminary data.</text>
</comment>
<protein>
    <submittedName>
        <fullName evidence="2">Uncharacterized protein</fullName>
    </submittedName>
</protein>
<keyword evidence="1" id="KW-0812">Transmembrane</keyword>
<proteinExistence type="predicted"/>
<keyword evidence="1" id="KW-0472">Membrane</keyword>
<organism evidence="2 3">
    <name type="scientific">Cupriavidus pampae</name>
    <dbReference type="NCBI Taxonomy" id="659251"/>
    <lineage>
        <taxon>Bacteria</taxon>
        <taxon>Pseudomonadati</taxon>
        <taxon>Pseudomonadota</taxon>
        <taxon>Betaproteobacteria</taxon>
        <taxon>Burkholderiales</taxon>
        <taxon>Burkholderiaceae</taxon>
        <taxon>Cupriavidus</taxon>
    </lineage>
</organism>
<dbReference type="Proteomes" id="UP000706525">
    <property type="component" value="Unassembled WGS sequence"/>
</dbReference>
<evidence type="ECO:0000313" key="3">
    <source>
        <dbReference type="Proteomes" id="UP000706525"/>
    </source>
</evidence>